<evidence type="ECO:0000313" key="2">
    <source>
        <dbReference type="Proteomes" id="UP000198599"/>
    </source>
</evidence>
<evidence type="ECO:0000313" key="1">
    <source>
        <dbReference type="EMBL" id="SFO20459.1"/>
    </source>
</evidence>
<reference evidence="2" key="1">
    <citation type="submission" date="2016-10" db="EMBL/GenBank/DDBJ databases">
        <authorList>
            <person name="Varghese N."/>
            <person name="Submissions S."/>
        </authorList>
    </citation>
    <scope>NUCLEOTIDE SEQUENCE [LARGE SCALE GENOMIC DNA]</scope>
    <source>
        <strain evidence="2">DSM 28463</strain>
    </source>
</reference>
<organism evidence="1 2">
    <name type="scientific">Roseovarius lutimaris</name>
    <dbReference type="NCBI Taxonomy" id="1005928"/>
    <lineage>
        <taxon>Bacteria</taxon>
        <taxon>Pseudomonadati</taxon>
        <taxon>Pseudomonadota</taxon>
        <taxon>Alphaproteobacteria</taxon>
        <taxon>Rhodobacterales</taxon>
        <taxon>Roseobacteraceae</taxon>
        <taxon>Roseovarius</taxon>
    </lineage>
</organism>
<dbReference type="RefSeq" id="WP_143076365.1">
    <property type="nucleotide sequence ID" value="NZ_FOVP01000019.1"/>
</dbReference>
<proteinExistence type="predicted"/>
<sequence>MPIRTLIEAAANRFNVARCDLDYLIAHAASPGVTEMLNADDDYDYFGSLAEHECQLARLAEVKDADDLIDACIGLRDCGYEDPSVVEKVKAAVEVVGNDQLMEGIASIEDQTELVNTILRAYDFGNTGVLVLQMDGSALVRIPIASIPVISNAA</sequence>
<protein>
    <submittedName>
        <fullName evidence="1">Uncharacterized protein</fullName>
    </submittedName>
</protein>
<keyword evidence="2" id="KW-1185">Reference proteome</keyword>
<gene>
    <name evidence="1" type="ORF">SAMN04487859_1192</name>
</gene>
<name>A0A1I5FA03_9RHOB</name>
<dbReference type="AlphaFoldDB" id="A0A1I5FA03"/>
<dbReference type="EMBL" id="FOVP01000019">
    <property type="protein sequence ID" value="SFO20459.1"/>
    <property type="molecule type" value="Genomic_DNA"/>
</dbReference>
<accession>A0A1I5FA03</accession>
<dbReference type="Proteomes" id="UP000198599">
    <property type="component" value="Unassembled WGS sequence"/>
</dbReference>
<dbReference type="OrthoDB" id="7854818at2"/>